<feature type="compositionally biased region" description="Basic and acidic residues" evidence="1">
    <location>
        <begin position="17"/>
        <end position="32"/>
    </location>
</feature>
<dbReference type="PANTHER" id="PTHR47331:SF6">
    <property type="entry name" value="DOUBLECORTIN DOMAIN-CONTAINING PROTEIN"/>
    <property type="match status" value="1"/>
</dbReference>
<proteinExistence type="predicted"/>
<organism evidence="2 3">
    <name type="scientific">Magallana gigas</name>
    <name type="common">Pacific oyster</name>
    <name type="synonym">Crassostrea gigas</name>
    <dbReference type="NCBI Taxonomy" id="29159"/>
    <lineage>
        <taxon>Eukaryota</taxon>
        <taxon>Metazoa</taxon>
        <taxon>Spiralia</taxon>
        <taxon>Lophotrochozoa</taxon>
        <taxon>Mollusca</taxon>
        <taxon>Bivalvia</taxon>
        <taxon>Autobranchia</taxon>
        <taxon>Pteriomorphia</taxon>
        <taxon>Ostreida</taxon>
        <taxon>Ostreoidea</taxon>
        <taxon>Ostreidae</taxon>
        <taxon>Magallana</taxon>
    </lineage>
</organism>
<reference evidence="2" key="1">
    <citation type="submission" date="2022-08" db="UniProtKB">
        <authorList>
            <consortium name="EnsemblMetazoa"/>
        </authorList>
    </citation>
    <scope>IDENTIFICATION</scope>
    <source>
        <strain evidence="2">05x7-T-G4-1.051#20</strain>
    </source>
</reference>
<feature type="region of interest" description="Disordered" evidence="1">
    <location>
        <begin position="142"/>
        <end position="166"/>
    </location>
</feature>
<keyword evidence="3" id="KW-1185">Reference proteome</keyword>
<protein>
    <submittedName>
        <fullName evidence="2">Uncharacterized protein</fullName>
    </submittedName>
</protein>
<dbReference type="AlphaFoldDB" id="A0A8W8M9I3"/>
<accession>A0A8W8M9I3</accession>
<evidence type="ECO:0000313" key="3">
    <source>
        <dbReference type="Proteomes" id="UP000005408"/>
    </source>
</evidence>
<name>A0A8W8M9I3_MAGGI</name>
<dbReference type="EnsemblMetazoa" id="G32408.1">
    <property type="protein sequence ID" value="G32408.1:cds"/>
    <property type="gene ID" value="G32408"/>
</dbReference>
<evidence type="ECO:0000313" key="2">
    <source>
        <dbReference type="EnsemblMetazoa" id="G32408.1:cds"/>
    </source>
</evidence>
<feature type="region of interest" description="Disordered" evidence="1">
    <location>
        <begin position="1"/>
        <end position="32"/>
    </location>
</feature>
<sequence length="166" mass="18089">MVESSQGSQVKSASFRESSHATPGKEHGGESTKDLVSKCTQLCGHNFIGRSCTKTVLVKVFPKGQPSKAVKVYVILDDQRNKTLGTSALLYALGIADEKFEYTLSSCSGKLAEVDKGHHGVKESSEDLQGKECASTRRNVEANKRVYHYSNPERGLPTRNTAPTRT</sequence>
<dbReference type="PANTHER" id="PTHR47331">
    <property type="entry name" value="PHD-TYPE DOMAIN-CONTAINING PROTEIN"/>
    <property type="match status" value="1"/>
</dbReference>
<dbReference type="Proteomes" id="UP000005408">
    <property type="component" value="Unassembled WGS sequence"/>
</dbReference>
<feature type="compositionally biased region" description="Polar residues" evidence="1">
    <location>
        <begin position="1"/>
        <end position="16"/>
    </location>
</feature>
<evidence type="ECO:0000256" key="1">
    <source>
        <dbReference type="SAM" id="MobiDB-lite"/>
    </source>
</evidence>